<name>A0ABR1IV60_9AGAR</name>
<reference evidence="3 4" key="1">
    <citation type="submission" date="2024-01" db="EMBL/GenBank/DDBJ databases">
        <title>A draft genome for the cacao thread blight pathogen Marasmiellus scandens.</title>
        <authorList>
            <person name="Baruah I.K."/>
            <person name="Leung J."/>
            <person name="Bukari Y."/>
            <person name="Amoako-Attah I."/>
            <person name="Meinhardt L.W."/>
            <person name="Bailey B.A."/>
            <person name="Cohen S.P."/>
        </authorList>
    </citation>
    <scope>NUCLEOTIDE SEQUENCE [LARGE SCALE GENOMIC DNA]</scope>
    <source>
        <strain evidence="3 4">GH-19</strain>
    </source>
</reference>
<dbReference type="Gene3D" id="1.20.1280.50">
    <property type="match status" value="1"/>
</dbReference>
<gene>
    <name evidence="3" type="ORF">VKT23_017389</name>
</gene>
<evidence type="ECO:0000313" key="4">
    <source>
        <dbReference type="Proteomes" id="UP001498398"/>
    </source>
</evidence>
<dbReference type="Proteomes" id="UP001498398">
    <property type="component" value="Unassembled WGS sequence"/>
</dbReference>
<evidence type="ECO:0000259" key="2">
    <source>
        <dbReference type="Pfam" id="PF12937"/>
    </source>
</evidence>
<dbReference type="Pfam" id="PF12937">
    <property type="entry name" value="F-box-like"/>
    <property type="match status" value="1"/>
</dbReference>
<keyword evidence="1" id="KW-0175">Coiled coil</keyword>
<proteinExistence type="predicted"/>
<protein>
    <recommendedName>
        <fullName evidence="2">F-box domain-containing protein</fullName>
    </recommendedName>
</protein>
<comment type="caution">
    <text evidence="3">The sequence shown here is derived from an EMBL/GenBank/DDBJ whole genome shotgun (WGS) entry which is preliminary data.</text>
</comment>
<feature type="domain" description="F-box" evidence="2">
    <location>
        <begin position="79"/>
        <end position="133"/>
    </location>
</feature>
<organism evidence="3 4">
    <name type="scientific">Marasmiellus scandens</name>
    <dbReference type="NCBI Taxonomy" id="2682957"/>
    <lineage>
        <taxon>Eukaryota</taxon>
        <taxon>Fungi</taxon>
        <taxon>Dikarya</taxon>
        <taxon>Basidiomycota</taxon>
        <taxon>Agaricomycotina</taxon>
        <taxon>Agaricomycetes</taxon>
        <taxon>Agaricomycetidae</taxon>
        <taxon>Agaricales</taxon>
        <taxon>Marasmiineae</taxon>
        <taxon>Omphalotaceae</taxon>
        <taxon>Marasmiellus</taxon>
    </lineage>
</organism>
<evidence type="ECO:0000256" key="1">
    <source>
        <dbReference type="SAM" id="Coils"/>
    </source>
</evidence>
<sequence length="292" mass="33693">MNAKPYLPITIDRFRSMDMPSETEIAQMRPLVDECQLELDNYSEEIEKLSEILTTLKRKRDELQAYRDRQTSFFSPVRKLPVEILTEIFSLCCDTGLVINDKVSASALSLSQTCSFWHRVMLSRPGLWSTSFINLCKVGPDTGPCLHDLLKIYLFRSANGPGLSFEVTARTEYQYRYVDEPDSEGWSIFETLLRARESWKRASFDLNWELYSSDMSNYVDGSVLWPQTAPQDKLEHLSIKWLEGQEPPFNEPTLFWEFRECLIAALSASSRVSFPPKFPVSSIQIREEALCP</sequence>
<dbReference type="InterPro" id="IPR001810">
    <property type="entry name" value="F-box_dom"/>
</dbReference>
<keyword evidence="4" id="KW-1185">Reference proteome</keyword>
<accession>A0ABR1IV60</accession>
<dbReference type="EMBL" id="JBANRG010000071">
    <property type="protein sequence ID" value="KAK7439814.1"/>
    <property type="molecule type" value="Genomic_DNA"/>
</dbReference>
<evidence type="ECO:0000313" key="3">
    <source>
        <dbReference type="EMBL" id="KAK7439814.1"/>
    </source>
</evidence>
<feature type="coiled-coil region" evidence="1">
    <location>
        <begin position="32"/>
        <end position="69"/>
    </location>
</feature>